<sequence>MFTCNLPRQGDGCAPLEPVLRAKLVLEWQEANDRDLAESLLEAMHASQVSTIRLLTPIRPSGARWF</sequence>
<reference evidence="2" key="1">
    <citation type="journal article" date="2019" name="Int. J. Syst. Evol. Microbiol.">
        <title>The Global Catalogue of Microorganisms (GCM) 10K type strain sequencing project: providing services to taxonomists for standard genome sequencing and annotation.</title>
        <authorList>
            <consortium name="The Broad Institute Genomics Platform"/>
            <consortium name="The Broad Institute Genome Sequencing Center for Infectious Disease"/>
            <person name="Wu L."/>
            <person name="Ma J."/>
        </authorList>
    </citation>
    <scope>NUCLEOTIDE SEQUENCE [LARGE SCALE GENOMIC DNA]</scope>
    <source>
        <strain evidence="2">KCTC 22228</strain>
    </source>
</reference>
<gene>
    <name evidence="1" type="ORF">GCM10007160_15180</name>
</gene>
<protein>
    <submittedName>
        <fullName evidence="1">Uncharacterized protein</fullName>
    </submittedName>
</protein>
<name>A0ABQ2YLX3_9GAMM</name>
<dbReference type="EMBL" id="BMXS01000005">
    <property type="protein sequence ID" value="GGX88672.1"/>
    <property type="molecule type" value="Genomic_DNA"/>
</dbReference>
<accession>A0ABQ2YLX3</accession>
<proteinExistence type="predicted"/>
<comment type="caution">
    <text evidence="1">The sequence shown here is derived from an EMBL/GenBank/DDBJ whole genome shotgun (WGS) entry which is preliminary data.</text>
</comment>
<organism evidence="1 2">
    <name type="scientific">Litchfieldella qijiaojingensis</name>
    <dbReference type="NCBI Taxonomy" id="980347"/>
    <lineage>
        <taxon>Bacteria</taxon>
        <taxon>Pseudomonadati</taxon>
        <taxon>Pseudomonadota</taxon>
        <taxon>Gammaproteobacteria</taxon>
        <taxon>Oceanospirillales</taxon>
        <taxon>Halomonadaceae</taxon>
        <taxon>Litchfieldella</taxon>
    </lineage>
</organism>
<evidence type="ECO:0000313" key="2">
    <source>
        <dbReference type="Proteomes" id="UP000653056"/>
    </source>
</evidence>
<keyword evidence="2" id="KW-1185">Reference proteome</keyword>
<evidence type="ECO:0000313" key="1">
    <source>
        <dbReference type="EMBL" id="GGX88672.1"/>
    </source>
</evidence>
<dbReference type="Proteomes" id="UP000653056">
    <property type="component" value="Unassembled WGS sequence"/>
</dbReference>